<dbReference type="EMBL" id="ML004541">
    <property type="protein sequence ID" value="RKP28899.1"/>
    <property type="molecule type" value="Genomic_DNA"/>
</dbReference>
<dbReference type="GO" id="GO:0004497">
    <property type="term" value="F:monooxygenase activity"/>
    <property type="evidence" value="ECO:0007669"/>
    <property type="project" value="UniProtKB-KW"/>
</dbReference>
<keyword evidence="10" id="KW-1185">Reference proteome</keyword>
<organism evidence="9 10">
    <name type="scientific">Metschnikowia bicuspidata</name>
    <dbReference type="NCBI Taxonomy" id="27322"/>
    <lineage>
        <taxon>Eukaryota</taxon>
        <taxon>Fungi</taxon>
        <taxon>Dikarya</taxon>
        <taxon>Ascomycota</taxon>
        <taxon>Saccharomycotina</taxon>
        <taxon>Pichiomycetes</taxon>
        <taxon>Metschnikowiaceae</taxon>
        <taxon>Metschnikowia</taxon>
    </lineage>
</organism>
<dbReference type="InterPro" id="IPR047146">
    <property type="entry name" value="Cyt_P450_E_CYP52_fungi"/>
</dbReference>
<keyword evidence="7" id="KW-0503">Monooxygenase</keyword>
<proteinExistence type="inferred from homology"/>
<feature type="binding site" description="axial binding residue" evidence="8">
    <location>
        <position position="416"/>
    </location>
    <ligand>
        <name>heme</name>
        <dbReference type="ChEBI" id="CHEBI:30413"/>
    </ligand>
    <ligandPart>
        <name>Fe</name>
        <dbReference type="ChEBI" id="CHEBI:18248"/>
    </ligandPart>
</feature>
<accession>A0A4V1J2K7</accession>
<dbReference type="Pfam" id="PF00067">
    <property type="entry name" value="p450"/>
    <property type="match status" value="1"/>
</dbReference>
<evidence type="ECO:0000256" key="6">
    <source>
        <dbReference type="ARBA" id="ARBA00023004"/>
    </source>
</evidence>
<protein>
    <submittedName>
        <fullName evidence="9">Cytochrome P450</fullName>
    </submittedName>
</protein>
<keyword evidence="3 8" id="KW-0349">Heme</keyword>
<comment type="similarity">
    <text evidence="2">Belongs to the cytochrome P450 family.</text>
</comment>
<keyword evidence="5" id="KW-0560">Oxidoreductase</keyword>
<dbReference type="OrthoDB" id="1470350at2759"/>
<evidence type="ECO:0000256" key="3">
    <source>
        <dbReference type="ARBA" id="ARBA00022617"/>
    </source>
</evidence>
<dbReference type="InterPro" id="IPR002401">
    <property type="entry name" value="Cyt_P450_E_grp-I"/>
</dbReference>
<comment type="cofactor">
    <cofactor evidence="1 8">
        <name>heme</name>
        <dbReference type="ChEBI" id="CHEBI:30413"/>
    </cofactor>
</comment>
<keyword evidence="4 8" id="KW-0479">Metal-binding</keyword>
<evidence type="ECO:0000256" key="7">
    <source>
        <dbReference type="ARBA" id="ARBA00023033"/>
    </source>
</evidence>
<evidence type="ECO:0000256" key="4">
    <source>
        <dbReference type="ARBA" id="ARBA00022723"/>
    </source>
</evidence>
<dbReference type="AlphaFoldDB" id="A0A4V1J2K7"/>
<sequence>MFLKYNWVNWVITIIVFSATRRAQKARYRSLSRKWRTQPVKPISISAFQQFFELKLLTLAGNFFDNYERHFDNEGTHTHQTSFLGKGIVITKSPKNGIFVVECERWKHLRKILKPQFMREQTSRVNMLEPQIQVLMNLIDLQQGGSFNIQRLFHKLTMDASTHFLFEFDLPNTSLDLEEFQKRIIFVHYLLFVQEYQFFRNSLEFRKSIVNVHEFKMHAIERILQLRKRKGASETTLLYVFLDKHMEVTTDSEVLRDEALNIMLAGRSTTASLLLSIFYELSRNPEIWAKLRAEIIELFGKGKLPEELATLTFESFKRCVYLWNVINETLRLYPPLLLNLRKAIQDKYLHQGEGSNEEDPCLINKGEYVPLHVYFMHRLEDIFGHNADVYNPDRWTSIYSKVGSAFMPFVTGPRVCLGQQYALTEASYATVRLMQMFTNIESHNCTAYPPPKRITATLQFSDCVHVALS</sequence>
<dbReference type="PANTHER" id="PTHR24287">
    <property type="entry name" value="P450, PUTATIVE (EUROFUNG)-RELATED"/>
    <property type="match status" value="1"/>
</dbReference>
<reference evidence="10" key="1">
    <citation type="journal article" date="2018" name="Nat. Microbiol.">
        <title>Leveraging single-cell genomics to expand the fungal tree of life.</title>
        <authorList>
            <person name="Ahrendt S.R."/>
            <person name="Quandt C.A."/>
            <person name="Ciobanu D."/>
            <person name="Clum A."/>
            <person name="Salamov A."/>
            <person name="Andreopoulos B."/>
            <person name="Cheng J.F."/>
            <person name="Woyke T."/>
            <person name="Pelin A."/>
            <person name="Henrissat B."/>
            <person name="Reynolds N.K."/>
            <person name="Benny G.L."/>
            <person name="Smith M.E."/>
            <person name="James T.Y."/>
            <person name="Grigoriev I.V."/>
        </authorList>
    </citation>
    <scope>NUCLEOTIDE SEQUENCE [LARGE SCALE GENOMIC DNA]</scope>
    <source>
        <strain evidence="10">Baker2002</strain>
    </source>
</reference>
<dbReference type="PANTHER" id="PTHR24287:SF1">
    <property type="entry name" value="P450, PUTATIVE (EUROFUNG)-RELATED"/>
    <property type="match status" value="1"/>
</dbReference>
<name>A0A4V1J2K7_9ASCO</name>
<evidence type="ECO:0000313" key="9">
    <source>
        <dbReference type="EMBL" id="RKP28899.1"/>
    </source>
</evidence>
<evidence type="ECO:0000256" key="8">
    <source>
        <dbReference type="PIRSR" id="PIRSR602401-1"/>
    </source>
</evidence>
<gene>
    <name evidence="9" type="ORF">METBISCDRAFT_32050</name>
</gene>
<evidence type="ECO:0000313" key="10">
    <source>
        <dbReference type="Proteomes" id="UP000268321"/>
    </source>
</evidence>
<dbReference type="SUPFAM" id="SSF48264">
    <property type="entry name" value="Cytochrome P450"/>
    <property type="match status" value="1"/>
</dbReference>
<dbReference type="InterPro" id="IPR036396">
    <property type="entry name" value="Cyt_P450_sf"/>
</dbReference>
<dbReference type="GO" id="GO:0016705">
    <property type="term" value="F:oxidoreductase activity, acting on paired donors, with incorporation or reduction of molecular oxygen"/>
    <property type="evidence" value="ECO:0007669"/>
    <property type="project" value="InterPro"/>
</dbReference>
<dbReference type="PRINTS" id="PR00463">
    <property type="entry name" value="EP450I"/>
</dbReference>
<dbReference type="Gene3D" id="1.10.630.10">
    <property type="entry name" value="Cytochrome P450"/>
    <property type="match status" value="1"/>
</dbReference>
<dbReference type="PRINTS" id="PR00385">
    <property type="entry name" value="P450"/>
</dbReference>
<evidence type="ECO:0000256" key="2">
    <source>
        <dbReference type="ARBA" id="ARBA00010617"/>
    </source>
</evidence>
<keyword evidence="6 8" id="KW-0408">Iron</keyword>
<dbReference type="GO" id="GO:0005506">
    <property type="term" value="F:iron ion binding"/>
    <property type="evidence" value="ECO:0007669"/>
    <property type="project" value="InterPro"/>
</dbReference>
<evidence type="ECO:0000256" key="5">
    <source>
        <dbReference type="ARBA" id="ARBA00023002"/>
    </source>
</evidence>
<dbReference type="Proteomes" id="UP000268321">
    <property type="component" value="Unassembled WGS sequence"/>
</dbReference>
<evidence type="ECO:0000256" key="1">
    <source>
        <dbReference type="ARBA" id="ARBA00001971"/>
    </source>
</evidence>
<dbReference type="GO" id="GO:0020037">
    <property type="term" value="F:heme binding"/>
    <property type="evidence" value="ECO:0007669"/>
    <property type="project" value="InterPro"/>
</dbReference>
<dbReference type="InterPro" id="IPR001128">
    <property type="entry name" value="Cyt_P450"/>
</dbReference>